<dbReference type="AlphaFoldDB" id="B9T6I1"/>
<sequence length="77" mass="8562">MESSNEKKGVEDEADALKKRISSHPLYGLLVQNHMDCLKVGSIGDVEQTDNMKQKLSAKKPISSSLSQPELDQFMVK</sequence>
<comment type="subcellular location">
    <subcellularLocation>
        <location evidence="1">Nucleus</location>
    </subcellularLocation>
</comment>
<dbReference type="GO" id="GO:0003677">
    <property type="term" value="F:DNA binding"/>
    <property type="evidence" value="ECO:0007669"/>
    <property type="project" value="InterPro"/>
</dbReference>
<dbReference type="PANTHER" id="PTHR48452:SF1">
    <property type="entry name" value="FUSED COMPOUND LEAF 1"/>
    <property type="match status" value="1"/>
</dbReference>
<evidence type="ECO:0000256" key="3">
    <source>
        <dbReference type="SAM" id="MobiDB-lite"/>
    </source>
</evidence>
<evidence type="ECO:0000256" key="2">
    <source>
        <dbReference type="ARBA" id="ARBA00023242"/>
    </source>
</evidence>
<feature type="domain" description="KNOX1" evidence="4">
    <location>
        <begin position="15"/>
        <end position="58"/>
    </location>
</feature>
<evidence type="ECO:0000313" key="6">
    <source>
        <dbReference type="Proteomes" id="UP000008311"/>
    </source>
</evidence>
<gene>
    <name evidence="5" type="ORF">RCOM_0084030</name>
</gene>
<proteinExistence type="predicted"/>
<organism evidence="5 6">
    <name type="scientific">Ricinus communis</name>
    <name type="common">Castor bean</name>
    <dbReference type="NCBI Taxonomy" id="3988"/>
    <lineage>
        <taxon>Eukaryota</taxon>
        <taxon>Viridiplantae</taxon>
        <taxon>Streptophyta</taxon>
        <taxon>Embryophyta</taxon>
        <taxon>Tracheophyta</taxon>
        <taxon>Spermatophyta</taxon>
        <taxon>Magnoliopsida</taxon>
        <taxon>eudicotyledons</taxon>
        <taxon>Gunneridae</taxon>
        <taxon>Pentapetalae</taxon>
        <taxon>rosids</taxon>
        <taxon>fabids</taxon>
        <taxon>Malpighiales</taxon>
        <taxon>Euphorbiaceae</taxon>
        <taxon>Acalyphoideae</taxon>
        <taxon>Acalypheae</taxon>
        <taxon>Ricinus</taxon>
    </lineage>
</organism>
<dbReference type="Pfam" id="PF03790">
    <property type="entry name" value="KNOX1"/>
    <property type="match status" value="1"/>
</dbReference>
<dbReference type="SMART" id="SM01255">
    <property type="entry name" value="KNOX1"/>
    <property type="match status" value="1"/>
</dbReference>
<accession>B9T6I1</accession>
<dbReference type="PANTHER" id="PTHR48452">
    <property type="entry name" value="FUSED COMPOUND LEAF 1"/>
    <property type="match status" value="1"/>
</dbReference>
<dbReference type="Proteomes" id="UP000008311">
    <property type="component" value="Unassembled WGS sequence"/>
</dbReference>
<reference evidence="6" key="1">
    <citation type="journal article" date="2010" name="Nat. Biotechnol.">
        <title>Draft genome sequence of the oilseed species Ricinus communis.</title>
        <authorList>
            <person name="Chan A.P."/>
            <person name="Crabtree J."/>
            <person name="Zhao Q."/>
            <person name="Lorenzi H."/>
            <person name="Orvis J."/>
            <person name="Puiu D."/>
            <person name="Melake-Berhan A."/>
            <person name="Jones K.M."/>
            <person name="Redman J."/>
            <person name="Chen G."/>
            <person name="Cahoon E.B."/>
            <person name="Gedil M."/>
            <person name="Stanke M."/>
            <person name="Haas B.J."/>
            <person name="Wortman J.R."/>
            <person name="Fraser-Liggett C.M."/>
            <person name="Ravel J."/>
            <person name="Rabinowicz P.D."/>
        </authorList>
    </citation>
    <scope>NUCLEOTIDE SEQUENCE [LARGE SCALE GENOMIC DNA]</scope>
    <source>
        <strain evidence="6">cv. Hale</strain>
    </source>
</reference>
<evidence type="ECO:0000259" key="4">
    <source>
        <dbReference type="SMART" id="SM01255"/>
    </source>
</evidence>
<dbReference type="STRING" id="3988.B9T6I1"/>
<evidence type="ECO:0000313" key="5">
    <source>
        <dbReference type="EMBL" id="EEF28533.1"/>
    </source>
</evidence>
<name>B9T6I1_RICCO</name>
<dbReference type="GO" id="GO:0005634">
    <property type="term" value="C:nucleus"/>
    <property type="evidence" value="ECO:0007669"/>
    <property type="project" value="UniProtKB-SubCell"/>
</dbReference>
<protein>
    <recommendedName>
        <fullName evidence="4">KNOX1 domain-containing protein</fullName>
    </recommendedName>
</protein>
<dbReference type="InParanoid" id="B9T6I1"/>
<evidence type="ECO:0000256" key="1">
    <source>
        <dbReference type="ARBA" id="ARBA00004123"/>
    </source>
</evidence>
<keyword evidence="6" id="KW-1185">Reference proteome</keyword>
<keyword evidence="2" id="KW-0539">Nucleus</keyword>
<feature type="region of interest" description="Disordered" evidence="3">
    <location>
        <begin position="51"/>
        <end position="77"/>
    </location>
</feature>
<dbReference type="InterPro" id="IPR005540">
    <property type="entry name" value="KNOX1"/>
</dbReference>
<dbReference type="EMBL" id="EQ974611">
    <property type="protein sequence ID" value="EEF28533.1"/>
    <property type="molecule type" value="Genomic_DNA"/>
</dbReference>